<dbReference type="FunFam" id="1.20.1250.20:FF:000065">
    <property type="entry name" value="Putative MFS pantothenate transporter"/>
    <property type="match status" value="1"/>
</dbReference>
<dbReference type="GO" id="GO:0015233">
    <property type="term" value="F:pantothenate transmembrane transporter activity"/>
    <property type="evidence" value="ECO:0007669"/>
    <property type="project" value="TreeGrafter"/>
</dbReference>
<evidence type="ECO:0008006" key="12">
    <source>
        <dbReference type="Google" id="ProtNLM"/>
    </source>
</evidence>
<dbReference type="OrthoDB" id="3639251at2759"/>
<dbReference type="GO" id="GO:0098717">
    <property type="term" value="P:pantothenate import across plasma membrane"/>
    <property type="evidence" value="ECO:0007669"/>
    <property type="project" value="TreeGrafter"/>
</dbReference>
<evidence type="ECO:0000256" key="1">
    <source>
        <dbReference type="ARBA" id="ARBA00004651"/>
    </source>
</evidence>
<keyword evidence="4 9" id="KW-0812">Transmembrane</keyword>
<feature type="transmembrane region" description="Helical" evidence="9">
    <location>
        <begin position="427"/>
        <end position="447"/>
    </location>
</feature>
<keyword evidence="6 9" id="KW-0472">Membrane</keyword>
<evidence type="ECO:0000256" key="7">
    <source>
        <dbReference type="ARBA" id="ARBA00037968"/>
    </source>
</evidence>
<feature type="transmembrane region" description="Helical" evidence="9">
    <location>
        <begin position="158"/>
        <end position="180"/>
    </location>
</feature>
<feature type="transmembrane region" description="Helical" evidence="9">
    <location>
        <begin position="98"/>
        <end position="118"/>
    </location>
</feature>
<feature type="transmembrane region" description="Helical" evidence="9">
    <location>
        <begin position="361"/>
        <end position="381"/>
    </location>
</feature>
<feature type="transmembrane region" description="Helical" evidence="9">
    <location>
        <begin position="393"/>
        <end position="415"/>
    </location>
</feature>
<feature type="transmembrane region" description="Helical" evidence="9">
    <location>
        <begin position="65"/>
        <end position="86"/>
    </location>
</feature>
<reference evidence="10 11" key="1">
    <citation type="journal article" date="2012" name="Proc. Natl. Acad. Sci. U.S.A.">
        <title>Comparative genomics of Ceriporiopsis subvermispora and Phanerochaete chrysosporium provide insight into selective ligninolysis.</title>
        <authorList>
            <person name="Fernandez-Fueyo E."/>
            <person name="Ruiz-Duenas F.J."/>
            <person name="Ferreira P."/>
            <person name="Floudas D."/>
            <person name="Hibbett D.S."/>
            <person name="Canessa P."/>
            <person name="Larrondo L.F."/>
            <person name="James T.Y."/>
            <person name="Seelenfreund D."/>
            <person name="Lobos S."/>
            <person name="Polanco R."/>
            <person name="Tello M."/>
            <person name="Honda Y."/>
            <person name="Watanabe T."/>
            <person name="Watanabe T."/>
            <person name="Ryu J.S."/>
            <person name="Kubicek C.P."/>
            <person name="Schmoll M."/>
            <person name="Gaskell J."/>
            <person name="Hammel K.E."/>
            <person name="St John F.J."/>
            <person name="Vanden Wymelenberg A."/>
            <person name="Sabat G."/>
            <person name="Splinter BonDurant S."/>
            <person name="Syed K."/>
            <person name="Yadav J.S."/>
            <person name="Doddapaneni H."/>
            <person name="Subramanian V."/>
            <person name="Lavin J.L."/>
            <person name="Oguiza J.A."/>
            <person name="Perez G."/>
            <person name="Pisabarro A.G."/>
            <person name="Ramirez L."/>
            <person name="Santoyo F."/>
            <person name="Master E."/>
            <person name="Coutinho P.M."/>
            <person name="Henrissat B."/>
            <person name="Lombard V."/>
            <person name="Magnuson J.K."/>
            <person name="Kuees U."/>
            <person name="Hori C."/>
            <person name="Igarashi K."/>
            <person name="Samejima M."/>
            <person name="Held B.W."/>
            <person name="Barry K.W."/>
            <person name="LaButti K.M."/>
            <person name="Lapidus A."/>
            <person name="Lindquist E.A."/>
            <person name="Lucas S.M."/>
            <person name="Riley R."/>
            <person name="Salamov A.A."/>
            <person name="Hoffmeister D."/>
            <person name="Schwenk D."/>
            <person name="Hadar Y."/>
            <person name="Yarden O."/>
            <person name="de Vries R.P."/>
            <person name="Wiebenga A."/>
            <person name="Stenlid J."/>
            <person name="Eastwood D."/>
            <person name="Grigoriev I.V."/>
            <person name="Berka R.M."/>
            <person name="Blanchette R.A."/>
            <person name="Kersten P."/>
            <person name="Martinez A.T."/>
            <person name="Vicuna R."/>
            <person name="Cullen D."/>
        </authorList>
    </citation>
    <scope>NUCLEOTIDE SEQUENCE [LARGE SCALE GENOMIC DNA]</scope>
    <source>
        <strain evidence="10 11">B</strain>
    </source>
</reference>
<dbReference type="PANTHER" id="PTHR43791">
    <property type="entry name" value="PERMEASE-RELATED"/>
    <property type="match status" value="1"/>
</dbReference>
<evidence type="ECO:0000256" key="6">
    <source>
        <dbReference type="ARBA" id="ARBA00023136"/>
    </source>
</evidence>
<dbReference type="FunFam" id="1.20.1250.20:FF:000386">
    <property type="entry name" value="MFS general substrate transporter"/>
    <property type="match status" value="1"/>
</dbReference>
<evidence type="ECO:0000256" key="3">
    <source>
        <dbReference type="ARBA" id="ARBA00022475"/>
    </source>
</evidence>
<keyword evidence="11" id="KW-1185">Reference proteome</keyword>
<organism evidence="10 11">
    <name type="scientific">Ceriporiopsis subvermispora (strain B)</name>
    <name type="common">White-rot fungus</name>
    <name type="synonym">Gelatoporia subvermispora</name>
    <dbReference type="NCBI Taxonomy" id="914234"/>
    <lineage>
        <taxon>Eukaryota</taxon>
        <taxon>Fungi</taxon>
        <taxon>Dikarya</taxon>
        <taxon>Basidiomycota</taxon>
        <taxon>Agaricomycotina</taxon>
        <taxon>Agaricomycetes</taxon>
        <taxon>Polyporales</taxon>
        <taxon>Gelatoporiaceae</taxon>
        <taxon>Gelatoporia</taxon>
    </lineage>
</organism>
<dbReference type="Proteomes" id="UP000016930">
    <property type="component" value="Unassembled WGS sequence"/>
</dbReference>
<dbReference type="Pfam" id="PF07690">
    <property type="entry name" value="MFS_1"/>
    <property type="match status" value="1"/>
</dbReference>
<dbReference type="PANTHER" id="PTHR43791:SF4">
    <property type="entry name" value="PANTOTHENATE TRANSPORTER FEN2"/>
    <property type="match status" value="1"/>
</dbReference>
<keyword evidence="5 9" id="KW-1133">Transmembrane helix</keyword>
<evidence type="ECO:0000256" key="2">
    <source>
        <dbReference type="ARBA" id="ARBA00022448"/>
    </source>
</evidence>
<dbReference type="HOGENOM" id="CLU_001265_4_2_1"/>
<feature type="transmembrane region" description="Helical" evidence="9">
    <location>
        <begin position="335"/>
        <end position="355"/>
    </location>
</feature>
<evidence type="ECO:0000313" key="11">
    <source>
        <dbReference type="Proteomes" id="UP000016930"/>
    </source>
</evidence>
<keyword evidence="2" id="KW-0813">Transport</keyword>
<dbReference type="GO" id="GO:0005886">
    <property type="term" value="C:plasma membrane"/>
    <property type="evidence" value="ECO:0007669"/>
    <property type="project" value="UniProtKB-SubCell"/>
</dbReference>
<proteinExistence type="inferred from homology"/>
<dbReference type="InterPro" id="IPR011701">
    <property type="entry name" value="MFS"/>
</dbReference>
<evidence type="ECO:0000256" key="4">
    <source>
        <dbReference type="ARBA" id="ARBA00022692"/>
    </source>
</evidence>
<evidence type="ECO:0000256" key="5">
    <source>
        <dbReference type="ARBA" id="ARBA00022989"/>
    </source>
</evidence>
<comment type="subcellular location">
    <subcellularLocation>
        <location evidence="1">Cell membrane</location>
        <topology evidence="1">Multi-pass membrane protein</topology>
    </subcellularLocation>
</comment>
<dbReference type="EMBL" id="KB445792">
    <property type="protein sequence ID" value="EMD40615.1"/>
    <property type="molecule type" value="Genomic_DNA"/>
</dbReference>
<evidence type="ECO:0000256" key="8">
    <source>
        <dbReference type="SAM" id="MobiDB-lite"/>
    </source>
</evidence>
<evidence type="ECO:0000313" key="10">
    <source>
        <dbReference type="EMBL" id="EMD40615.1"/>
    </source>
</evidence>
<protein>
    <recommendedName>
        <fullName evidence="12">Major facilitator superfamily (MFS) profile domain-containing protein</fullName>
    </recommendedName>
</protein>
<evidence type="ECO:0000256" key="9">
    <source>
        <dbReference type="SAM" id="Phobius"/>
    </source>
</evidence>
<name>M2R866_CERS8</name>
<dbReference type="STRING" id="914234.M2R866"/>
<keyword evidence="3" id="KW-1003">Cell membrane</keyword>
<accession>M2R866</accession>
<sequence>MSVLQKARRFVWGDIPESKAEQRLLLKIDWFILSYCCLMYFTNYLDRSNVSNAYVSGMKEELNMYGNQFNTINTIFTCGYIVGMIPNNLMLQVVSPRIWLPSMQIIWGVLTFCTSAVTNVQQIFAIRFFQGVVESSTFVGTHYILGSWYKPGELGKRSGIFTSSGLAGTLFSGLLQAAVYQNLNGSSGRSGWRWLFIIDGVITLPIALYGFLMFPDVPATTRAAYLSEEERLLASDRLKSEKTKVFTHGTPTWDLVRRVLSKWRWYACSLLFAVSGEVESLGSNNLMGQWLKAIGGYTVEQIDYYPSGMTAFAIVSTLVCATWTDSTRSRARWPVLVYMSISCIIASICILVWSSPIGLKFFAYYLAGASYAGQATTFAWANQICADDDQERAVVLASMNMWNNVINAWWPLVFYPATDAPKFTKGMWAMIGTCIVTLLVTWLVWYLERRERRGKLATEEAHDDGKSMKSQLSEKVHSRESLVL</sequence>
<dbReference type="AlphaFoldDB" id="M2R866"/>
<dbReference type="InterPro" id="IPR036259">
    <property type="entry name" value="MFS_trans_sf"/>
</dbReference>
<feature type="region of interest" description="Disordered" evidence="8">
    <location>
        <begin position="458"/>
        <end position="484"/>
    </location>
</feature>
<gene>
    <name evidence="10" type="ORF">CERSUDRAFT_148809</name>
</gene>
<comment type="similarity">
    <text evidence="7">Belongs to the major facilitator superfamily. Allantoate permease family.</text>
</comment>
<feature type="transmembrane region" description="Helical" evidence="9">
    <location>
        <begin position="192"/>
        <end position="212"/>
    </location>
</feature>
<dbReference type="Gene3D" id="1.20.1250.20">
    <property type="entry name" value="MFS general substrate transporter like domains"/>
    <property type="match status" value="2"/>
</dbReference>
<dbReference type="SUPFAM" id="SSF103473">
    <property type="entry name" value="MFS general substrate transporter"/>
    <property type="match status" value="1"/>
</dbReference>